<dbReference type="InterPro" id="IPR006260">
    <property type="entry name" value="TonB/TolA_C"/>
</dbReference>
<keyword evidence="5" id="KW-0472">Membrane</keyword>
<protein>
    <submittedName>
        <fullName evidence="9">TonB family protein</fullName>
    </submittedName>
</protein>
<keyword evidence="4" id="KW-1133">Transmembrane helix</keyword>
<evidence type="ECO:0000259" key="8">
    <source>
        <dbReference type="SMART" id="SM00965"/>
    </source>
</evidence>
<dbReference type="SUPFAM" id="SSF74653">
    <property type="entry name" value="TolA/TonB C-terminal domain"/>
    <property type="match status" value="1"/>
</dbReference>
<evidence type="ECO:0000256" key="4">
    <source>
        <dbReference type="ARBA" id="ARBA00022989"/>
    </source>
</evidence>
<organism evidence="9 10">
    <name type="scientific">Cupriavidus basilensis</name>
    <dbReference type="NCBI Taxonomy" id="68895"/>
    <lineage>
        <taxon>Bacteria</taxon>
        <taxon>Pseudomonadati</taxon>
        <taxon>Pseudomonadota</taxon>
        <taxon>Betaproteobacteria</taxon>
        <taxon>Burkholderiales</taxon>
        <taxon>Burkholderiaceae</taxon>
        <taxon>Cupriavidus</taxon>
    </lineage>
</organism>
<dbReference type="NCBIfam" id="TIGR01352">
    <property type="entry name" value="tonB_Cterm"/>
    <property type="match status" value="1"/>
</dbReference>
<dbReference type="Gene3D" id="3.55.50.30">
    <property type="match status" value="1"/>
</dbReference>
<evidence type="ECO:0000256" key="7">
    <source>
        <dbReference type="SAM" id="SignalP"/>
    </source>
</evidence>
<sequence length="252" mass="26912">MHPYAARLSRRSAALWVLYGLAAPARGAADVDDVFASGDVKVVVLPSVAADQTLDFDIPAASLGTALQRYAVVSSRPALFSSAMVAGRRSTAVRGRYTPEAALHLLLEGTGVAAQKGRSGPAEAFVLRPISSHADAARSSMDGLNTDYGGWVQARIWEAFCADARTVPGDYRVLLRFEVDASGRVHQSRLLTSTGSARRDAAVLDTLQRVRVDRSPPPDMAQPLTMVLLPRDPQHPDNAAQRCDNIGGVPRS</sequence>
<name>A0ABT6AY95_9BURK</name>
<evidence type="ECO:0000313" key="10">
    <source>
        <dbReference type="Proteomes" id="UP001216674"/>
    </source>
</evidence>
<keyword evidence="2" id="KW-0813">Transport</keyword>
<dbReference type="EMBL" id="JARJLM010000525">
    <property type="protein sequence ID" value="MDF3837589.1"/>
    <property type="molecule type" value="Genomic_DNA"/>
</dbReference>
<proteinExistence type="predicted"/>
<feature type="chain" id="PRO_5047373406" evidence="7">
    <location>
        <begin position="29"/>
        <end position="252"/>
    </location>
</feature>
<dbReference type="RefSeq" id="WP_276267748.1">
    <property type="nucleotide sequence ID" value="NZ_JARJLM010000525.1"/>
</dbReference>
<evidence type="ECO:0000256" key="2">
    <source>
        <dbReference type="ARBA" id="ARBA00022448"/>
    </source>
</evidence>
<feature type="domain" description="Secretin/TonB short N-terminal" evidence="8">
    <location>
        <begin position="76"/>
        <end position="130"/>
    </location>
</feature>
<gene>
    <name evidence="9" type="ORF">P3W85_32280</name>
</gene>
<dbReference type="SMART" id="SM00965">
    <property type="entry name" value="STN"/>
    <property type="match status" value="1"/>
</dbReference>
<keyword evidence="3" id="KW-0812">Transmembrane</keyword>
<keyword evidence="6" id="KW-0998">Cell outer membrane</keyword>
<dbReference type="InterPro" id="IPR011662">
    <property type="entry name" value="Secretin/TonB_short_N"/>
</dbReference>
<comment type="subcellular location">
    <subcellularLocation>
        <location evidence="1">Membrane</location>
        <topology evidence="1">Single-pass membrane protein</topology>
    </subcellularLocation>
</comment>
<evidence type="ECO:0000256" key="5">
    <source>
        <dbReference type="ARBA" id="ARBA00023136"/>
    </source>
</evidence>
<dbReference type="Pfam" id="PF13103">
    <property type="entry name" value="TonB_2"/>
    <property type="match status" value="1"/>
</dbReference>
<evidence type="ECO:0000313" key="9">
    <source>
        <dbReference type="EMBL" id="MDF3837589.1"/>
    </source>
</evidence>
<keyword evidence="7" id="KW-0732">Signal</keyword>
<evidence type="ECO:0000256" key="1">
    <source>
        <dbReference type="ARBA" id="ARBA00004167"/>
    </source>
</evidence>
<evidence type="ECO:0000256" key="6">
    <source>
        <dbReference type="ARBA" id="ARBA00023237"/>
    </source>
</evidence>
<evidence type="ECO:0000256" key="3">
    <source>
        <dbReference type="ARBA" id="ARBA00022692"/>
    </source>
</evidence>
<feature type="signal peptide" evidence="7">
    <location>
        <begin position="1"/>
        <end position="28"/>
    </location>
</feature>
<accession>A0ABT6AY95</accession>
<comment type="caution">
    <text evidence="9">The sequence shown here is derived from an EMBL/GenBank/DDBJ whole genome shotgun (WGS) entry which is preliminary data.</text>
</comment>
<keyword evidence="10" id="KW-1185">Reference proteome</keyword>
<dbReference type="Proteomes" id="UP001216674">
    <property type="component" value="Unassembled WGS sequence"/>
</dbReference>
<reference evidence="9 10" key="1">
    <citation type="submission" date="2023-03" db="EMBL/GenBank/DDBJ databases">
        <title>Draft assemblies of triclosan tolerant bacteria isolated from returned activated sludge.</title>
        <authorList>
            <person name="Van Hamelsveld S."/>
        </authorList>
    </citation>
    <scope>NUCLEOTIDE SEQUENCE [LARGE SCALE GENOMIC DNA]</scope>
    <source>
        <strain evidence="9 10">GW210010_S58</strain>
    </source>
</reference>
<dbReference type="Pfam" id="PF07660">
    <property type="entry name" value="STN"/>
    <property type="match status" value="1"/>
</dbReference>
<dbReference type="Gene3D" id="3.30.1150.10">
    <property type="match status" value="1"/>
</dbReference>